<feature type="domain" description="Carrier" evidence="1">
    <location>
        <begin position="65"/>
        <end position="108"/>
    </location>
</feature>
<dbReference type="Pfam" id="PF00550">
    <property type="entry name" value="PP-binding"/>
    <property type="match status" value="1"/>
</dbReference>
<gene>
    <name evidence="2" type="ORF">Pla8534_45730</name>
</gene>
<dbReference type="InterPro" id="IPR009081">
    <property type="entry name" value="PP-bd_ACP"/>
</dbReference>
<dbReference type="InterPro" id="IPR036736">
    <property type="entry name" value="ACP-like_sf"/>
</dbReference>
<dbReference type="SUPFAM" id="SSF47336">
    <property type="entry name" value="ACP-like"/>
    <property type="match status" value="1"/>
</dbReference>
<dbReference type="Proteomes" id="UP000317648">
    <property type="component" value="Chromosome"/>
</dbReference>
<accession>A0A518DY25</accession>
<dbReference type="KEGG" id="lcre:Pla8534_45730"/>
<dbReference type="OrthoDB" id="287206at2"/>
<proteinExistence type="predicted"/>
<protein>
    <recommendedName>
        <fullName evidence="1">Carrier domain-containing protein</fullName>
    </recommendedName>
</protein>
<dbReference type="AlphaFoldDB" id="A0A518DY25"/>
<evidence type="ECO:0000313" key="2">
    <source>
        <dbReference type="EMBL" id="QDU96752.1"/>
    </source>
</evidence>
<dbReference type="RefSeq" id="WP_145055362.1">
    <property type="nucleotide sequence ID" value="NZ_CP036433.1"/>
</dbReference>
<name>A0A518DY25_9BACT</name>
<dbReference type="EMBL" id="CP036433">
    <property type="protein sequence ID" value="QDU96752.1"/>
    <property type="molecule type" value="Genomic_DNA"/>
</dbReference>
<evidence type="ECO:0000259" key="1">
    <source>
        <dbReference type="Pfam" id="PF00550"/>
    </source>
</evidence>
<keyword evidence="3" id="KW-1185">Reference proteome</keyword>
<sequence>MTTSSDSREPALGLCPQCGAEVAAEPSQYFGDVDCRHCQAPLWFLQQDGTAQVYERSWAAGRIAWLLARTARELGVASAELAANSSLLERLDSIAFVELLMELESELDSR</sequence>
<organism evidence="2 3">
    <name type="scientific">Lignipirellula cremea</name>
    <dbReference type="NCBI Taxonomy" id="2528010"/>
    <lineage>
        <taxon>Bacteria</taxon>
        <taxon>Pseudomonadati</taxon>
        <taxon>Planctomycetota</taxon>
        <taxon>Planctomycetia</taxon>
        <taxon>Pirellulales</taxon>
        <taxon>Pirellulaceae</taxon>
        <taxon>Lignipirellula</taxon>
    </lineage>
</organism>
<reference evidence="2 3" key="1">
    <citation type="submission" date="2019-02" db="EMBL/GenBank/DDBJ databases">
        <title>Deep-cultivation of Planctomycetes and their phenomic and genomic characterization uncovers novel biology.</title>
        <authorList>
            <person name="Wiegand S."/>
            <person name="Jogler M."/>
            <person name="Boedeker C."/>
            <person name="Pinto D."/>
            <person name="Vollmers J."/>
            <person name="Rivas-Marin E."/>
            <person name="Kohn T."/>
            <person name="Peeters S.H."/>
            <person name="Heuer A."/>
            <person name="Rast P."/>
            <person name="Oberbeckmann S."/>
            <person name="Bunk B."/>
            <person name="Jeske O."/>
            <person name="Meyerdierks A."/>
            <person name="Storesund J.E."/>
            <person name="Kallscheuer N."/>
            <person name="Luecker S."/>
            <person name="Lage O.M."/>
            <person name="Pohl T."/>
            <person name="Merkel B.J."/>
            <person name="Hornburger P."/>
            <person name="Mueller R.-W."/>
            <person name="Bruemmer F."/>
            <person name="Labrenz M."/>
            <person name="Spormann A.M."/>
            <person name="Op den Camp H."/>
            <person name="Overmann J."/>
            <person name="Amann R."/>
            <person name="Jetten M.S.M."/>
            <person name="Mascher T."/>
            <person name="Medema M.H."/>
            <person name="Devos D.P."/>
            <person name="Kaster A.-K."/>
            <person name="Ovreas L."/>
            <person name="Rohde M."/>
            <person name="Galperin M.Y."/>
            <person name="Jogler C."/>
        </authorList>
    </citation>
    <scope>NUCLEOTIDE SEQUENCE [LARGE SCALE GENOMIC DNA]</scope>
    <source>
        <strain evidence="2 3">Pla85_3_4</strain>
    </source>
</reference>
<evidence type="ECO:0000313" key="3">
    <source>
        <dbReference type="Proteomes" id="UP000317648"/>
    </source>
</evidence>